<sequence length="317" mass="36982">MDISTTDCENKTSTTITDIPLEILEKIYTYLESIDIVRLRSVSKQIQEFLDSLDRTESLVDSNVIPVLHFGIKNNNIEVMNDYIPKYKRDPVKYPPEDFAVFPITGIRQLNWYRPIWLTYENSTILESSLDLTDFLENVQDLTIAHILNTIDPIVRERRLENFCCKLRNMQNFARFYCSDVNLTLEELEKIVQSLKFNSERGDMLYLGLNGNIPFYKKSMMSTILEKTQMAAHVHIDSCYKIERDFDEEDYEGIELFLKTQRPSDSSKLLNLKICPESVCAKLIELSHKWFGHGETEPGIIKHGKNTLIFCDYDFID</sequence>
<evidence type="ECO:0000259" key="1">
    <source>
        <dbReference type="PROSITE" id="PS50181"/>
    </source>
</evidence>
<dbReference type="SMART" id="SM00256">
    <property type="entry name" value="FBOX"/>
    <property type="match status" value="1"/>
</dbReference>
<dbReference type="PROSITE" id="PS50181">
    <property type="entry name" value="FBOX"/>
    <property type="match status" value="1"/>
</dbReference>
<dbReference type="CDD" id="cd09917">
    <property type="entry name" value="F-box_SF"/>
    <property type="match status" value="1"/>
</dbReference>
<keyword evidence="3" id="KW-1185">Reference proteome</keyword>
<dbReference type="SUPFAM" id="SSF81383">
    <property type="entry name" value="F-box domain"/>
    <property type="match status" value="1"/>
</dbReference>
<dbReference type="AlphaFoldDB" id="A0A9P1J467"/>
<comment type="caution">
    <text evidence="2">The sequence shown here is derived from an EMBL/GenBank/DDBJ whole genome shotgun (WGS) entry which is preliminary data.</text>
</comment>
<evidence type="ECO:0000313" key="3">
    <source>
        <dbReference type="Proteomes" id="UP001152747"/>
    </source>
</evidence>
<feature type="domain" description="F-box" evidence="1">
    <location>
        <begin position="13"/>
        <end position="59"/>
    </location>
</feature>
<organism evidence="2 3">
    <name type="scientific">Caenorhabditis angaria</name>
    <dbReference type="NCBI Taxonomy" id="860376"/>
    <lineage>
        <taxon>Eukaryota</taxon>
        <taxon>Metazoa</taxon>
        <taxon>Ecdysozoa</taxon>
        <taxon>Nematoda</taxon>
        <taxon>Chromadorea</taxon>
        <taxon>Rhabditida</taxon>
        <taxon>Rhabditina</taxon>
        <taxon>Rhabditomorpha</taxon>
        <taxon>Rhabditoidea</taxon>
        <taxon>Rhabditidae</taxon>
        <taxon>Peloderinae</taxon>
        <taxon>Caenorhabditis</taxon>
    </lineage>
</organism>
<protein>
    <recommendedName>
        <fullName evidence="1">F-box domain-containing protein</fullName>
    </recommendedName>
</protein>
<dbReference type="EMBL" id="CANHGI010000006">
    <property type="protein sequence ID" value="CAI5456603.1"/>
    <property type="molecule type" value="Genomic_DNA"/>
</dbReference>
<dbReference type="InterPro" id="IPR036047">
    <property type="entry name" value="F-box-like_dom_sf"/>
</dbReference>
<reference evidence="2" key="1">
    <citation type="submission" date="2022-11" db="EMBL/GenBank/DDBJ databases">
        <authorList>
            <person name="Kikuchi T."/>
        </authorList>
    </citation>
    <scope>NUCLEOTIDE SEQUENCE</scope>
    <source>
        <strain evidence="2">PS1010</strain>
    </source>
</reference>
<dbReference type="OrthoDB" id="2751409at2759"/>
<dbReference type="Proteomes" id="UP001152747">
    <property type="component" value="Unassembled WGS sequence"/>
</dbReference>
<proteinExistence type="predicted"/>
<accession>A0A9P1J467</accession>
<name>A0A9P1J467_9PELO</name>
<dbReference type="Pfam" id="PF00646">
    <property type="entry name" value="F-box"/>
    <property type="match status" value="1"/>
</dbReference>
<evidence type="ECO:0000313" key="2">
    <source>
        <dbReference type="EMBL" id="CAI5456603.1"/>
    </source>
</evidence>
<dbReference type="InterPro" id="IPR001810">
    <property type="entry name" value="F-box_dom"/>
</dbReference>
<gene>
    <name evidence="2" type="ORF">CAMP_LOCUS19240</name>
</gene>